<dbReference type="Pfam" id="PF01243">
    <property type="entry name" value="PNPOx_N"/>
    <property type="match status" value="1"/>
</dbReference>
<organism evidence="3 4">
    <name type="scientific">Dictyobacter kobayashii</name>
    <dbReference type="NCBI Taxonomy" id="2014872"/>
    <lineage>
        <taxon>Bacteria</taxon>
        <taxon>Bacillati</taxon>
        <taxon>Chloroflexota</taxon>
        <taxon>Ktedonobacteria</taxon>
        <taxon>Ktedonobacterales</taxon>
        <taxon>Dictyobacteraceae</taxon>
        <taxon>Dictyobacter</taxon>
    </lineage>
</organism>
<dbReference type="PANTHER" id="PTHR35176">
    <property type="entry name" value="HEME OXYGENASE HI_0854-RELATED"/>
    <property type="match status" value="1"/>
</dbReference>
<comment type="caution">
    <text evidence="3">The sequence shown here is derived from an EMBL/GenBank/DDBJ whole genome shotgun (WGS) entry which is preliminary data.</text>
</comment>
<sequence length="183" mass="20472">MLLPFPITEQSKGTPLMNEPVTKIDPRFSDPDAVATPWNETRRVLETAELFWISTVRADGRPHVSPLVAVWLDGAIHFSTGASEQKAMNLRENPHVILTTGCNQWQAGLDVVVEGDAVQITDNDMLERLAEAWTTKWDGQWQFEARDGGFYHKSGGMALVFSVAPIKILAFAKGNFSHTRYQF</sequence>
<evidence type="ECO:0000256" key="1">
    <source>
        <dbReference type="ARBA" id="ARBA00023002"/>
    </source>
</evidence>
<accession>A0A402AVM3</accession>
<feature type="domain" description="Pyridoxamine 5'-phosphate oxidase N-terminal" evidence="2">
    <location>
        <begin position="40"/>
        <end position="132"/>
    </location>
</feature>
<proteinExistence type="predicted"/>
<evidence type="ECO:0000313" key="4">
    <source>
        <dbReference type="Proteomes" id="UP000287188"/>
    </source>
</evidence>
<dbReference type="SUPFAM" id="SSF50475">
    <property type="entry name" value="FMN-binding split barrel"/>
    <property type="match status" value="1"/>
</dbReference>
<dbReference type="InterPro" id="IPR012349">
    <property type="entry name" value="Split_barrel_FMN-bd"/>
</dbReference>
<dbReference type="GO" id="GO:0070967">
    <property type="term" value="F:coenzyme F420 binding"/>
    <property type="evidence" value="ECO:0007669"/>
    <property type="project" value="TreeGrafter"/>
</dbReference>
<evidence type="ECO:0000259" key="2">
    <source>
        <dbReference type="Pfam" id="PF01243"/>
    </source>
</evidence>
<keyword evidence="1" id="KW-0560">Oxidoreductase</keyword>
<name>A0A402AVM3_9CHLR</name>
<gene>
    <name evidence="3" type="ORF">KDK_68630</name>
</gene>
<reference evidence="4" key="1">
    <citation type="submission" date="2018-12" db="EMBL/GenBank/DDBJ databases">
        <title>Tengunoibacter tsumagoiensis gen. nov., sp. nov., Dictyobacter kobayashii sp. nov., D. alpinus sp. nov., and D. joshuensis sp. nov. and description of Dictyobacteraceae fam. nov. within the order Ktedonobacterales isolated from Tengu-no-mugimeshi.</title>
        <authorList>
            <person name="Wang C.M."/>
            <person name="Zheng Y."/>
            <person name="Sakai Y."/>
            <person name="Toyoda A."/>
            <person name="Minakuchi Y."/>
            <person name="Abe K."/>
            <person name="Yokota A."/>
            <person name="Yabe S."/>
        </authorList>
    </citation>
    <scope>NUCLEOTIDE SEQUENCE [LARGE SCALE GENOMIC DNA]</scope>
    <source>
        <strain evidence="4">Uno11</strain>
    </source>
</reference>
<dbReference type="Gene3D" id="2.30.110.10">
    <property type="entry name" value="Electron Transport, Fmn-binding Protein, Chain A"/>
    <property type="match status" value="1"/>
</dbReference>
<dbReference type="GO" id="GO:0016627">
    <property type="term" value="F:oxidoreductase activity, acting on the CH-CH group of donors"/>
    <property type="evidence" value="ECO:0007669"/>
    <property type="project" value="TreeGrafter"/>
</dbReference>
<keyword evidence="4" id="KW-1185">Reference proteome</keyword>
<dbReference type="InterPro" id="IPR052019">
    <property type="entry name" value="F420H2_bilvrd_red/Heme_oxyg"/>
</dbReference>
<protein>
    <recommendedName>
        <fullName evidence="2">Pyridoxamine 5'-phosphate oxidase N-terminal domain-containing protein</fullName>
    </recommendedName>
</protein>
<dbReference type="AlphaFoldDB" id="A0A402AVM3"/>
<dbReference type="Proteomes" id="UP000287188">
    <property type="component" value="Unassembled WGS sequence"/>
</dbReference>
<dbReference type="PANTHER" id="PTHR35176:SF4">
    <property type="entry name" value="PYRIDOXAMINE 5'-PHOSPHATE OXIDASE-RELATED FMN-BINDING"/>
    <property type="match status" value="1"/>
</dbReference>
<evidence type="ECO:0000313" key="3">
    <source>
        <dbReference type="EMBL" id="GCE23063.1"/>
    </source>
</evidence>
<dbReference type="EMBL" id="BIFS01000002">
    <property type="protein sequence ID" value="GCE23063.1"/>
    <property type="molecule type" value="Genomic_DNA"/>
</dbReference>
<dbReference type="InterPro" id="IPR011576">
    <property type="entry name" value="Pyridox_Oxase_N"/>
</dbReference>
<dbReference type="GO" id="GO:0005829">
    <property type="term" value="C:cytosol"/>
    <property type="evidence" value="ECO:0007669"/>
    <property type="project" value="TreeGrafter"/>
</dbReference>